<sequence>MENKEIQVKNVCEEKDAKENVVEDYYEAESWQFSGCWD</sequence>
<accession>K1YJY0</accession>
<name>K1YJY0_9BACT</name>
<evidence type="ECO:0000313" key="1">
    <source>
        <dbReference type="EMBL" id="EKD25624.1"/>
    </source>
</evidence>
<proteinExistence type="predicted"/>
<protein>
    <submittedName>
        <fullName evidence="1">Uncharacterized protein</fullName>
    </submittedName>
</protein>
<organism evidence="1">
    <name type="scientific">uncultured bacterium</name>
    <name type="common">gcode 4</name>
    <dbReference type="NCBI Taxonomy" id="1234023"/>
    <lineage>
        <taxon>Bacteria</taxon>
        <taxon>environmental samples</taxon>
    </lineage>
</organism>
<gene>
    <name evidence="1" type="ORF">ACD_80C00011G0011</name>
</gene>
<dbReference type="AlphaFoldDB" id="K1YJY0"/>
<reference evidence="1" key="1">
    <citation type="journal article" date="2012" name="Science">
        <title>Fermentation, hydrogen, and sulfur metabolism in multiple uncultivated bacterial phyla.</title>
        <authorList>
            <person name="Wrighton K.C."/>
            <person name="Thomas B.C."/>
            <person name="Sharon I."/>
            <person name="Miller C.S."/>
            <person name="Castelle C.J."/>
            <person name="VerBerkmoes N.C."/>
            <person name="Wilkins M.J."/>
            <person name="Hettich R.L."/>
            <person name="Lipton M.S."/>
            <person name="Williams K.H."/>
            <person name="Long P.E."/>
            <person name="Banfield J.F."/>
        </authorList>
    </citation>
    <scope>NUCLEOTIDE SEQUENCE [LARGE SCALE GENOMIC DNA]</scope>
</reference>
<dbReference type="EMBL" id="AMFJ01036018">
    <property type="protein sequence ID" value="EKD25624.1"/>
    <property type="molecule type" value="Genomic_DNA"/>
</dbReference>
<comment type="caution">
    <text evidence="1">The sequence shown here is derived from an EMBL/GenBank/DDBJ whole genome shotgun (WGS) entry which is preliminary data.</text>
</comment>